<name>A0A6J4NH62_9ACTN</name>
<feature type="compositionally biased region" description="Basic residues" evidence="1">
    <location>
        <begin position="134"/>
        <end position="147"/>
    </location>
</feature>
<organism evidence="2">
    <name type="scientific">uncultured Nocardioides sp</name>
    <dbReference type="NCBI Taxonomy" id="198441"/>
    <lineage>
        <taxon>Bacteria</taxon>
        <taxon>Bacillati</taxon>
        <taxon>Actinomycetota</taxon>
        <taxon>Actinomycetes</taxon>
        <taxon>Propionibacteriales</taxon>
        <taxon>Nocardioidaceae</taxon>
        <taxon>Nocardioides</taxon>
        <taxon>environmental samples</taxon>
    </lineage>
</organism>
<gene>
    <name evidence="2" type="ORF">AVDCRST_MAG32-1923</name>
</gene>
<dbReference type="EMBL" id="CADCUM010000079">
    <property type="protein sequence ID" value="CAA9385044.1"/>
    <property type="molecule type" value="Genomic_DNA"/>
</dbReference>
<evidence type="ECO:0000313" key="2">
    <source>
        <dbReference type="EMBL" id="CAA9385044.1"/>
    </source>
</evidence>
<accession>A0A6J4NH62</accession>
<feature type="region of interest" description="Disordered" evidence="1">
    <location>
        <begin position="1"/>
        <end position="38"/>
    </location>
</feature>
<feature type="non-terminal residue" evidence="2">
    <location>
        <position position="296"/>
    </location>
</feature>
<feature type="non-terminal residue" evidence="2">
    <location>
        <position position="1"/>
    </location>
</feature>
<dbReference type="AlphaFoldDB" id="A0A6J4NH62"/>
<evidence type="ECO:0000256" key="1">
    <source>
        <dbReference type="SAM" id="MobiDB-lite"/>
    </source>
</evidence>
<feature type="region of interest" description="Disordered" evidence="1">
    <location>
        <begin position="52"/>
        <end position="161"/>
    </location>
</feature>
<feature type="compositionally biased region" description="Basic and acidic residues" evidence="1">
    <location>
        <begin position="255"/>
        <end position="265"/>
    </location>
</feature>
<reference evidence="2" key="1">
    <citation type="submission" date="2020-02" db="EMBL/GenBank/DDBJ databases">
        <authorList>
            <person name="Meier V. D."/>
        </authorList>
    </citation>
    <scope>NUCLEOTIDE SEQUENCE</scope>
    <source>
        <strain evidence="2">AVDCRST_MAG32</strain>
    </source>
</reference>
<feature type="compositionally biased region" description="Low complexity" evidence="1">
    <location>
        <begin position="60"/>
        <end position="76"/>
    </location>
</feature>
<feature type="compositionally biased region" description="Low complexity" evidence="1">
    <location>
        <begin position="213"/>
        <end position="222"/>
    </location>
</feature>
<feature type="compositionally biased region" description="Low complexity" evidence="1">
    <location>
        <begin position="7"/>
        <end position="38"/>
    </location>
</feature>
<protein>
    <submittedName>
        <fullName evidence="2">Vancomycin B-type resistance protein VanW</fullName>
    </submittedName>
</protein>
<proteinExistence type="predicted"/>
<feature type="region of interest" description="Disordered" evidence="1">
    <location>
        <begin position="191"/>
        <end position="296"/>
    </location>
</feature>
<feature type="compositionally biased region" description="Basic and acidic residues" evidence="1">
    <location>
        <begin position="191"/>
        <end position="200"/>
    </location>
</feature>
<sequence>DHDRAGGARPAPATHGAAAADPAAPAAAAPRRARPPGASAYGVVARLADGCGAVGHRPAGRAASPPRQAARVAAAPRPRPRPHAPAAQQGHEPGAGGRTGGRPRRPAGRDVLLQPGRRQLHAPQGVRRGDAPRQRLRRARRRRRHLPARQPPALDGAPLTADRRGALGALLRPVPGQRARAPVGRGVLDRLQLRRPGRPERHGHHVPARGPPRRAVPARAAPLGPPPRALLPRRGAARGVRAVPGPDPAAQPDLATRDRPRDGRLPARRAGPSQLRPGGLRARARRHGGRDGDAGL</sequence>
<feature type="compositionally biased region" description="Low complexity" evidence="1">
    <location>
        <begin position="230"/>
        <end position="244"/>
    </location>
</feature>